<reference evidence="1 2" key="1">
    <citation type="submission" date="2020-03" db="EMBL/GenBank/DDBJ databases">
        <title>Draft Genome Sequence of 2-Methylisoborneol Producing Pseudanabaena yagii Strain GIHE-NHR1 Isolated from North Han River in South Korea.</title>
        <authorList>
            <person name="Jeong J."/>
        </authorList>
    </citation>
    <scope>NUCLEOTIDE SEQUENCE [LARGE SCALE GENOMIC DNA]</scope>
    <source>
        <strain evidence="1 2">GIHE-NHR1</strain>
    </source>
</reference>
<keyword evidence="2" id="KW-1185">Reference proteome</keyword>
<organism evidence="1 2">
    <name type="scientific">Pseudanabaena yagii GIHE-NHR1</name>
    <dbReference type="NCBI Taxonomy" id="2722753"/>
    <lineage>
        <taxon>Bacteria</taxon>
        <taxon>Bacillati</taxon>
        <taxon>Cyanobacteriota</taxon>
        <taxon>Cyanophyceae</taxon>
        <taxon>Pseudanabaenales</taxon>
        <taxon>Pseudanabaenaceae</taxon>
        <taxon>Pseudanabaena</taxon>
        <taxon>Pseudanabaena yagii</taxon>
    </lineage>
</organism>
<sequence length="59" mass="6863">MVVLQLDDEQVIELVNQLSNEKQLRLYQVLIKKRRDRWIELSNIGQAGARRAASDRGLD</sequence>
<protein>
    <submittedName>
        <fullName evidence="1">Uncharacterized protein</fullName>
    </submittedName>
</protein>
<dbReference type="RefSeq" id="WP_169364306.1">
    <property type="nucleotide sequence ID" value="NZ_JAAVJL010000001.1"/>
</dbReference>
<accession>A0ABX1LTP6</accession>
<gene>
    <name evidence="1" type="ORF">HC246_16315</name>
</gene>
<comment type="caution">
    <text evidence="1">The sequence shown here is derived from an EMBL/GenBank/DDBJ whole genome shotgun (WGS) entry which is preliminary data.</text>
</comment>
<proteinExistence type="predicted"/>
<evidence type="ECO:0000313" key="2">
    <source>
        <dbReference type="Proteomes" id="UP000738376"/>
    </source>
</evidence>
<name>A0ABX1LTP6_9CYAN</name>
<evidence type="ECO:0000313" key="1">
    <source>
        <dbReference type="EMBL" id="NMF59538.1"/>
    </source>
</evidence>
<dbReference type="Proteomes" id="UP000738376">
    <property type="component" value="Unassembled WGS sequence"/>
</dbReference>
<dbReference type="EMBL" id="JAAVJL010000001">
    <property type="protein sequence ID" value="NMF59538.1"/>
    <property type="molecule type" value="Genomic_DNA"/>
</dbReference>